<dbReference type="PANTHER" id="PTHR12428:SF14">
    <property type="entry name" value="ALBINO3-LIKE PROTEIN 1, CHLOROPLASTIC"/>
    <property type="match status" value="1"/>
</dbReference>
<evidence type="ECO:0000313" key="10">
    <source>
        <dbReference type="EMBL" id="PNH04498.1"/>
    </source>
</evidence>
<dbReference type="GO" id="GO:0032977">
    <property type="term" value="F:membrane insertase activity"/>
    <property type="evidence" value="ECO:0007669"/>
    <property type="project" value="InterPro"/>
</dbReference>
<evidence type="ECO:0000259" key="9">
    <source>
        <dbReference type="Pfam" id="PF02096"/>
    </source>
</evidence>
<dbReference type="EMBL" id="PGGS01000384">
    <property type="protein sequence ID" value="PNH04498.1"/>
    <property type="molecule type" value="Genomic_DNA"/>
</dbReference>
<dbReference type="Proteomes" id="UP000236333">
    <property type="component" value="Unassembled WGS sequence"/>
</dbReference>
<comment type="similarity">
    <text evidence="6">Belongs to the OXA1/ALB3/YidC family.</text>
</comment>
<keyword evidence="4 8" id="KW-1133">Transmembrane helix</keyword>
<dbReference type="GO" id="GO:0051205">
    <property type="term" value="P:protein insertion into membrane"/>
    <property type="evidence" value="ECO:0007669"/>
    <property type="project" value="TreeGrafter"/>
</dbReference>
<feature type="domain" description="Membrane insertase YidC/Oxa/ALB C-terminal" evidence="9">
    <location>
        <begin position="2"/>
        <end position="184"/>
    </location>
</feature>
<dbReference type="Pfam" id="PF02096">
    <property type="entry name" value="60KD_IMP"/>
    <property type="match status" value="1"/>
</dbReference>
<dbReference type="InterPro" id="IPR028055">
    <property type="entry name" value="YidC/Oxa/ALB_C"/>
</dbReference>
<keyword evidence="11" id="KW-1185">Reference proteome</keyword>
<feature type="compositionally biased region" description="Low complexity" evidence="7">
    <location>
        <begin position="245"/>
        <end position="260"/>
    </location>
</feature>
<comment type="similarity">
    <text evidence="2">Belongs to the OXA1/ALB3/YidC (TC 2.A.9.2) family.</text>
</comment>
<evidence type="ECO:0000313" key="11">
    <source>
        <dbReference type="Proteomes" id="UP000236333"/>
    </source>
</evidence>
<feature type="compositionally biased region" description="Low complexity" evidence="7">
    <location>
        <begin position="278"/>
        <end position="287"/>
    </location>
</feature>
<keyword evidence="3 6" id="KW-0812">Transmembrane</keyword>
<proteinExistence type="inferred from homology"/>
<name>A0A2J7ZW70_9CHLO</name>
<feature type="transmembrane region" description="Helical" evidence="8">
    <location>
        <begin position="104"/>
        <end position="124"/>
    </location>
</feature>
<accession>A0A2J7ZW70</accession>
<dbReference type="PANTHER" id="PTHR12428">
    <property type="entry name" value="OXA1"/>
    <property type="match status" value="1"/>
</dbReference>
<evidence type="ECO:0000256" key="6">
    <source>
        <dbReference type="RuleBase" id="RU003945"/>
    </source>
</evidence>
<feature type="transmembrane region" description="Helical" evidence="8">
    <location>
        <begin position="39"/>
        <end position="60"/>
    </location>
</feature>
<dbReference type="AlphaFoldDB" id="A0A2J7ZW70"/>
<dbReference type="InterPro" id="IPR047196">
    <property type="entry name" value="YidC_ALB_C"/>
</dbReference>
<evidence type="ECO:0000256" key="8">
    <source>
        <dbReference type="SAM" id="Phobius"/>
    </source>
</evidence>
<sequence>MALQAMQPRVKELQGKYADDPEQLQLETARMYKEAGVNPLAGCLPTLATIPVFIGLYNALSNAAKAGLLTEGFFWIPSLGGPTTIGGGLEWLFPFQDGAPPVGWSNAVAYLVMPVLLVASQYASQKIVQNQTASTADPSQAQTQAILKFLPLMIGWFSLNVPSGLTLYWFVNNLFSTGQQLYLKATVKVDMPEAVKSSAGSVSSVDGPIIKPKEERVKKITGKELGARKKRRNEAGEEVEDVEVEVMPSTSNGNGSSSSSAAERRKGEKFRALKAREAAASAASKAEPVSANARGSEDSNNGTGSA</sequence>
<feature type="transmembrane region" description="Helical" evidence="8">
    <location>
        <begin position="145"/>
        <end position="171"/>
    </location>
</feature>
<evidence type="ECO:0000256" key="7">
    <source>
        <dbReference type="SAM" id="MobiDB-lite"/>
    </source>
</evidence>
<feature type="transmembrane region" description="Helical" evidence="8">
    <location>
        <begin position="72"/>
        <end position="92"/>
    </location>
</feature>
<evidence type="ECO:0000256" key="1">
    <source>
        <dbReference type="ARBA" id="ARBA00004141"/>
    </source>
</evidence>
<evidence type="ECO:0000256" key="4">
    <source>
        <dbReference type="ARBA" id="ARBA00022989"/>
    </source>
</evidence>
<feature type="compositionally biased region" description="Basic and acidic residues" evidence="7">
    <location>
        <begin position="262"/>
        <end position="277"/>
    </location>
</feature>
<dbReference type="GO" id="GO:0010027">
    <property type="term" value="P:thylakoid membrane organization"/>
    <property type="evidence" value="ECO:0007669"/>
    <property type="project" value="TreeGrafter"/>
</dbReference>
<dbReference type="CDD" id="cd20070">
    <property type="entry name" value="5TM_YidC_Alb3"/>
    <property type="match status" value="1"/>
</dbReference>
<feature type="region of interest" description="Disordered" evidence="7">
    <location>
        <begin position="221"/>
        <end position="306"/>
    </location>
</feature>
<evidence type="ECO:0000256" key="3">
    <source>
        <dbReference type="ARBA" id="ARBA00022692"/>
    </source>
</evidence>
<dbReference type="GO" id="GO:0072598">
    <property type="term" value="P:protein localization to chloroplast"/>
    <property type="evidence" value="ECO:0007669"/>
    <property type="project" value="TreeGrafter"/>
</dbReference>
<comment type="subcellular location">
    <subcellularLocation>
        <location evidence="1 6">Membrane</location>
        <topology evidence="1 6">Multi-pass membrane protein</topology>
    </subcellularLocation>
</comment>
<dbReference type="OrthoDB" id="2148490at2759"/>
<dbReference type="GO" id="GO:0009535">
    <property type="term" value="C:chloroplast thylakoid membrane"/>
    <property type="evidence" value="ECO:0007669"/>
    <property type="project" value="TreeGrafter"/>
</dbReference>
<dbReference type="InterPro" id="IPR001708">
    <property type="entry name" value="YidC/ALB3/OXA1/COX18"/>
</dbReference>
<organism evidence="10 11">
    <name type="scientific">Tetrabaena socialis</name>
    <dbReference type="NCBI Taxonomy" id="47790"/>
    <lineage>
        <taxon>Eukaryota</taxon>
        <taxon>Viridiplantae</taxon>
        <taxon>Chlorophyta</taxon>
        <taxon>core chlorophytes</taxon>
        <taxon>Chlorophyceae</taxon>
        <taxon>CS clade</taxon>
        <taxon>Chlamydomonadales</taxon>
        <taxon>Tetrabaenaceae</taxon>
        <taxon>Tetrabaena</taxon>
    </lineage>
</organism>
<evidence type="ECO:0000256" key="5">
    <source>
        <dbReference type="ARBA" id="ARBA00023136"/>
    </source>
</evidence>
<dbReference type="NCBIfam" id="TIGR03592">
    <property type="entry name" value="yidC_oxa1_cterm"/>
    <property type="match status" value="1"/>
</dbReference>
<reference evidence="10 11" key="1">
    <citation type="journal article" date="2017" name="Mol. Biol. Evol.">
        <title>The 4-celled Tetrabaena socialis nuclear genome reveals the essential components for genetic control of cell number at the origin of multicellularity in the volvocine lineage.</title>
        <authorList>
            <person name="Featherston J."/>
            <person name="Arakaki Y."/>
            <person name="Hanschen E.R."/>
            <person name="Ferris P.J."/>
            <person name="Michod R.E."/>
            <person name="Olson B.J.S.C."/>
            <person name="Nozaki H."/>
            <person name="Durand P.M."/>
        </authorList>
    </citation>
    <scope>NUCLEOTIDE SEQUENCE [LARGE SCALE GENOMIC DNA]</scope>
    <source>
        <strain evidence="10 11">NIES-571</strain>
    </source>
</reference>
<evidence type="ECO:0000256" key="2">
    <source>
        <dbReference type="ARBA" id="ARBA00010583"/>
    </source>
</evidence>
<protein>
    <submittedName>
        <fullName evidence="10">Inner membrane ALBINO3-like protein 2, chloroplastic</fullName>
    </submittedName>
</protein>
<keyword evidence="5 8" id="KW-0472">Membrane</keyword>
<gene>
    <name evidence="10" type="ORF">TSOC_009322</name>
</gene>
<comment type="caution">
    <text evidence="10">The sequence shown here is derived from an EMBL/GenBank/DDBJ whole genome shotgun (WGS) entry which is preliminary data.</text>
</comment>